<dbReference type="CDD" id="cd05233">
    <property type="entry name" value="SDR_c"/>
    <property type="match status" value="1"/>
</dbReference>
<evidence type="ECO:0000256" key="2">
    <source>
        <dbReference type="ARBA" id="ARBA00023002"/>
    </source>
</evidence>
<dbReference type="Proteomes" id="UP000772618">
    <property type="component" value="Unassembled WGS sequence"/>
</dbReference>
<sequence length="235" mass="25901">MRKLIVVTGGSKGIGRAIIEKFVINGFDAVTCSRNEDDLKQLKHDLLKLSPVGQTYTMQADMSNKADVKNFAQFILDLNRPIDVLVNNAGYFVPGAILTEPEGTLESMVDANLYSAYYMTRGIVSAIKKTPGAHIFNICSIASIKAYHNGGSYAITKSAMLGFSRCIREELKEQQVRVTAVMPGATKTRSWEGVDLPNDRFMKVEDVAEIVYATYSLSPQSVVEEILIRPQLGDI</sequence>
<name>A0ABS5VVK3_9BACT</name>
<accession>A0ABS5VVK3</accession>
<dbReference type="Pfam" id="PF00106">
    <property type="entry name" value="adh_short"/>
    <property type="match status" value="1"/>
</dbReference>
<dbReference type="PRINTS" id="PR00080">
    <property type="entry name" value="SDRFAMILY"/>
</dbReference>
<dbReference type="SUPFAM" id="SSF51735">
    <property type="entry name" value="NAD(P)-binding Rossmann-fold domains"/>
    <property type="match status" value="1"/>
</dbReference>
<reference evidence="4 5" key="1">
    <citation type="submission" date="2021-05" db="EMBL/GenBank/DDBJ databases">
        <title>A Polyphasic approach of four new species of the genus Ohtaekwangia: Ohtaekwangia histidinii sp. nov., Ohtaekwangia cretensis sp. nov., Ohtaekwangia indiensis sp. nov., Ohtaekwangia reichenbachii sp. nov. from diverse environment.</title>
        <authorList>
            <person name="Octaviana S."/>
        </authorList>
    </citation>
    <scope>NUCLEOTIDE SEQUENCE [LARGE SCALE GENOMIC DNA]</scope>
    <source>
        <strain evidence="4 5">PWU20</strain>
    </source>
</reference>
<dbReference type="InterPro" id="IPR002347">
    <property type="entry name" value="SDR_fam"/>
</dbReference>
<dbReference type="InterPro" id="IPR020904">
    <property type="entry name" value="Sc_DH/Rdtase_CS"/>
</dbReference>
<proteinExistence type="inferred from homology"/>
<dbReference type="PANTHER" id="PTHR42901:SF1">
    <property type="entry name" value="ALCOHOL DEHYDROGENASE"/>
    <property type="match status" value="1"/>
</dbReference>
<evidence type="ECO:0000256" key="1">
    <source>
        <dbReference type="ARBA" id="ARBA00006484"/>
    </source>
</evidence>
<keyword evidence="5" id="KW-1185">Reference proteome</keyword>
<comment type="similarity">
    <text evidence="1 3">Belongs to the short-chain dehydrogenases/reductases (SDR) family.</text>
</comment>
<evidence type="ECO:0000256" key="3">
    <source>
        <dbReference type="RuleBase" id="RU000363"/>
    </source>
</evidence>
<dbReference type="PANTHER" id="PTHR42901">
    <property type="entry name" value="ALCOHOL DEHYDROGENASE"/>
    <property type="match status" value="1"/>
</dbReference>
<protein>
    <submittedName>
        <fullName evidence="4">SDR family oxidoreductase</fullName>
    </submittedName>
</protein>
<keyword evidence="2" id="KW-0560">Oxidoreductase</keyword>
<dbReference type="RefSeq" id="WP_254155205.1">
    <property type="nucleotide sequence ID" value="NZ_JAHESD010000050.1"/>
</dbReference>
<dbReference type="PRINTS" id="PR00081">
    <property type="entry name" value="GDHRDH"/>
</dbReference>
<evidence type="ECO:0000313" key="4">
    <source>
        <dbReference type="EMBL" id="MBT1705251.1"/>
    </source>
</evidence>
<dbReference type="PROSITE" id="PS00061">
    <property type="entry name" value="ADH_SHORT"/>
    <property type="match status" value="1"/>
</dbReference>
<dbReference type="Gene3D" id="3.40.50.720">
    <property type="entry name" value="NAD(P)-binding Rossmann-like Domain"/>
    <property type="match status" value="1"/>
</dbReference>
<dbReference type="InterPro" id="IPR036291">
    <property type="entry name" value="NAD(P)-bd_dom_sf"/>
</dbReference>
<comment type="caution">
    <text evidence="4">The sequence shown here is derived from an EMBL/GenBank/DDBJ whole genome shotgun (WGS) entry which is preliminary data.</text>
</comment>
<organism evidence="4 5">
    <name type="scientific">Chryseosolibacter indicus</name>
    <dbReference type="NCBI Taxonomy" id="2782351"/>
    <lineage>
        <taxon>Bacteria</taxon>
        <taxon>Pseudomonadati</taxon>
        <taxon>Bacteroidota</taxon>
        <taxon>Cytophagia</taxon>
        <taxon>Cytophagales</taxon>
        <taxon>Chryseotaleaceae</taxon>
        <taxon>Chryseosolibacter</taxon>
    </lineage>
</organism>
<dbReference type="EMBL" id="JAHESD010000050">
    <property type="protein sequence ID" value="MBT1705251.1"/>
    <property type="molecule type" value="Genomic_DNA"/>
</dbReference>
<evidence type="ECO:0000313" key="5">
    <source>
        <dbReference type="Proteomes" id="UP000772618"/>
    </source>
</evidence>
<gene>
    <name evidence="4" type="ORF">KK060_18300</name>
</gene>